<dbReference type="SMART" id="SM00382">
    <property type="entry name" value="AAA"/>
    <property type="match status" value="1"/>
</dbReference>
<evidence type="ECO:0000259" key="4">
    <source>
        <dbReference type="SMART" id="SM00382"/>
    </source>
</evidence>
<dbReference type="SUPFAM" id="SSF52540">
    <property type="entry name" value="P-loop containing nucleoside triphosphate hydrolases"/>
    <property type="match status" value="1"/>
</dbReference>
<dbReference type="InterPro" id="IPR027417">
    <property type="entry name" value="P-loop_NTPase"/>
</dbReference>
<dbReference type="GO" id="GO:0017111">
    <property type="term" value="F:ribonucleoside triphosphate phosphatase activity"/>
    <property type="evidence" value="ECO:0007669"/>
    <property type="project" value="InterPro"/>
</dbReference>
<keyword evidence="6" id="KW-1185">Reference proteome</keyword>
<evidence type="ECO:0000313" key="6">
    <source>
        <dbReference type="Proteomes" id="UP000827092"/>
    </source>
</evidence>
<dbReference type="GO" id="GO:0005524">
    <property type="term" value="F:ATP binding"/>
    <property type="evidence" value="ECO:0007669"/>
    <property type="project" value="UniProtKB-KW"/>
</dbReference>
<accession>A0AAV6TZ58</accession>
<organism evidence="5 6">
    <name type="scientific">Oedothorax gibbosus</name>
    <dbReference type="NCBI Taxonomy" id="931172"/>
    <lineage>
        <taxon>Eukaryota</taxon>
        <taxon>Metazoa</taxon>
        <taxon>Ecdysozoa</taxon>
        <taxon>Arthropoda</taxon>
        <taxon>Chelicerata</taxon>
        <taxon>Arachnida</taxon>
        <taxon>Araneae</taxon>
        <taxon>Araneomorphae</taxon>
        <taxon>Entelegynae</taxon>
        <taxon>Araneoidea</taxon>
        <taxon>Linyphiidae</taxon>
        <taxon>Erigoninae</taxon>
        <taxon>Oedothorax</taxon>
    </lineage>
</organism>
<comment type="caution">
    <text evidence="5">The sequence shown here is derived from an EMBL/GenBank/DDBJ whole genome shotgun (WGS) entry which is preliminary data.</text>
</comment>
<keyword evidence="2" id="KW-0378">Hydrolase</keyword>
<protein>
    <recommendedName>
        <fullName evidence="4">AAA+ ATPase domain-containing protein</fullName>
    </recommendedName>
</protein>
<dbReference type="Proteomes" id="UP000827092">
    <property type="component" value="Unassembled WGS sequence"/>
</dbReference>
<reference evidence="5 6" key="1">
    <citation type="journal article" date="2022" name="Nat. Ecol. Evol.">
        <title>A masculinizing supergene underlies an exaggerated male reproductive morph in a spider.</title>
        <authorList>
            <person name="Hendrickx F."/>
            <person name="De Corte Z."/>
            <person name="Sonet G."/>
            <person name="Van Belleghem S.M."/>
            <person name="Kostlbacher S."/>
            <person name="Vangestel C."/>
        </authorList>
    </citation>
    <scope>NUCLEOTIDE SEQUENCE [LARGE SCALE GENOMIC DNA]</scope>
    <source>
        <strain evidence="5">W744_W776</strain>
    </source>
</reference>
<evidence type="ECO:0000256" key="1">
    <source>
        <dbReference type="ARBA" id="ARBA00022741"/>
    </source>
</evidence>
<dbReference type="Pfam" id="PF03266">
    <property type="entry name" value="NTPase_1"/>
    <property type="match status" value="2"/>
</dbReference>
<name>A0AAV6TZ58_9ARAC</name>
<dbReference type="PANTHER" id="PTHR43146:SF1">
    <property type="entry name" value="CANCER-RELATED NUCLEOSIDE-TRIPHOSPHATASE"/>
    <property type="match status" value="1"/>
</dbReference>
<dbReference type="AlphaFoldDB" id="A0AAV6TZ58"/>
<dbReference type="InterPro" id="IPR004948">
    <property type="entry name" value="Nuc-triphosphatase_THEP1"/>
</dbReference>
<feature type="domain" description="AAA+ ATPase" evidence="4">
    <location>
        <begin position="2"/>
        <end position="145"/>
    </location>
</feature>
<dbReference type="InterPro" id="IPR003593">
    <property type="entry name" value="AAA+_ATPase"/>
</dbReference>
<keyword evidence="3" id="KW-0067">ATP-binding</keyword>
<dbReference type="EMBL" id="JAFNEN010000824">
    <property type="protein sequence ID" value="KAG8177059.1"/>
    <property type="molecule type" value="Genomic_DNA"/>
</dbReference>
<dbReference type="PANTHER" id="PTHR43146">
    <property type="entry name" value="CANCER-RELATED NUCLEOSIDE-TRIPHOSPHATASE"/>
    <property type="match status" value="1"/>
</dbReference>
<keyword evidence="1" id="KW-0547">Nucleotide-binding</keyword>
<proteinExistence type="predicted"/>
<evidence type="ECO:0000313" key="5">
    <source>
        <dbReference type="EMBL" id="KAG8177059.1"/>
    </source>
</evidence>
<evidence type="ECO:0000256" key="2">
    <source>
        <dbReference type="ARBA" id="ARBA00022801"/>
    </source>
</evidence>
<dbReference type="Gene3D" id="3.40.50.300">
    <property type="entry name" value="P-loop containing nucleotide triphosphate hydrolases"/>
    <property type="match status" value="2"/>
</dbReference>
<gene>
    <name evidence="5" type="ORF">JTE90_024946</name>
</gene>
<evidence type="ECO:0000256" key="3">
    <source>
        <dbReference type="ARBA" id="ARBA00022840"/>
    </source>
</evidence>
<sequence>MNTRHILLTGPPGIGKTTIVQKVCDLLKERTVKLRGFLSEEVRSGGGRIGFDIVSTCGKRGELARISDSASGGFKVGRYTPSTVLILDEIGKMESFSKPFLAQTKAAFSKGDVQILATIPLAANIPLVKELKARKDCLVIEVTQENRNDLPNKILQLLTQA</sequence>